<feature type="region of interest" description="Disordered" evidence="1">
    <location>
        <begin position="1003"/>
        <end position="1022"/>
    </location>
</feature>
<gene>
    <name evidence="2" type="ORF">ARMSODRAFT_983890</name>
</gene>
<name>A0A2H3B3F5_9AGAR</name>
<feature type="region of interest" description="Disordered" evidence="1">
    <location>
        <begin position="355"/>
        <end position="385"/>
    </location>
</feature>
<feature type="compositionally biased region" description="Low complexity" evidence="1">
    <location>
        <begin position="115"/>
        <end position="126"/>
    </location>
</feature>
<keyword evidence="3" id="KW-1185">Reference proteome</keyword>
<feature type="compositionally biased region" description="Polar residues" evidence="1">
    <location>
        <begin position="164"/>
        <end position="173"/>
    </location>
</feature>
<accession>A0A2H3B3F5</accession>
<evidence type="ECO:0000313" key="3">
    <source>
        <dbReference type="Proteomes" id="UP000218334"/>
    </source>
</evidence>
<organism evidence="2 3">
    <name type="scientific">Armillaria solidipes</name>
    <dbReference type="NCBI Taxonomy" id="1076256"/>
    <lineage>
        <taxon>Eukaryota</taxon>
        <taxon>Fungi</taxon>
        <taxon>Dikarya</taxon>
        <taxon>Basidiomycota</taxon>
        <taxon>Agaricomycotina</taxon>
        <taxon>Agaricomycetes</taxon>
        <taxon>Agaricomycetidae</taxon>
        <taxon>Agaricales</taxon>
        <taxon>Marasmiineae</taxon>
        <taxon>Physalacriaceae</taxon>
        <taxon>Armillaria</taxon>
    </lineage>
</organism>
<feature type="compositionally biased region" description="Low complexity" evidence="1">
    <location>
        <begin position="143"/>
        <end position="163"/>
    </location>
</feature>
<feature type="compositionally biased region" description="Basic residues" evidence="1">
    <location>
        <begin position="467"/>
        <end position="484"/>
    </location>
</feature>
<feature type="region of interest" description="Disordered" evidence="1">
    <location>
        <begin position="457"/>
        <end position="496"/>
    </location>
</feature>
<proteinExistence type="predicted"/>
<evidence type="ECO:0000313" key="2">
    <source>
        <dbReference type="EMBL" id="PBK58383.1"/>
    </source>
</evidence>
<dbReference type="AlphaFoldDB" id="A0A2H3B3F5"/>
<dbReference type="Proteomes" id="UP000218334">
    <property type="component" value="Unassembled WGS sequence"/>
</dbReference>
<sequence length="1138" mass="126577">MSLEDLLSALMPCPTEPKPPGNDLPWTAYPELSHYLTDLLSHKRKRLPSFLELLFKLRRFPAKPIRTGTVSCIFLLDLRVSSFGDLDISSTGAFFDGTNWETHATNALVAHACSDTSVPSQSSSPPNFEPTDVASTLPDVSRSHSPLSSMSSSTSETSLQCHSTTPPSLQPDNVTFTVPDASRSYQEHTVEDFGFLHPSQAESDTTEVVWDHRVAWGTVGGEHDGMGFGTIAGSISPDANSRGSAQGSTFDKNSRVYPLSSVRGGDDFGFHSQGNGPYGLDMSLPGCMTHAGVDRQELIGTGGLGTRNVYPEPLRMMPPPSSELYPSTQDSEHTRESNYFVRESHHSFETAILATPPNARPFDGSASAQMDGGSLIPGPSTENLTSASFLPATEESSHGRPHSVPSTISVYRPFLDAYAVASSSKTIFNEAFEQDQASDQAVAITDAKFNSFGRIGRSTVSKGESKKTKRKPYQKSSRGPKKSKREMQPPPSESHRLKTFQLMTLRYSADGRYKYERLTKFEIEKLLEIYNVTADQIPSVLYGLRRQHTPDTLYTCPMDKARLTLAQFEAHCMDHHSTVFCDPACPNRGNNASKNHTNICQWFVTCTAHSSYQCVDSASVVMKHFEDVHLRPHALECPHCESVHKDIRSLFKHMEEGAGLYVYLLVLNKHDKVLLKESSHGYRLETRERLSDSPSGSRVDVRASRYLRLQKTLKECSPARSPPPDSDDAMVLNAGYKMTLRTKERGVIIRLQAAIEMRFQYTARSITPIFIPCVSSSRFGRAIPDEGHCLGEQSGPFSTFLKDIVDDRLPLRRRSTVVMLQHFSVVLLGPCSLNIVHQYLTAWPMISHYLTFSLHQIARTSSLPAHCPFINAHRSLYTKVGAGLRNVAGTTDAFQNVMLLVQNSSGVFACENGPILSLTPHVATHENGEAAPDEQIDVRGWSELGPSRGNICLGLAGRLRVYTSTSLPLESRTRNVKLEFESTSTHRRGRLYSNISKERNQASIRNQSFRSERSRSKPDATPCSTTIRARYFYPNYKTGSVKRDQQSMTLNENSLLKTCCLQRRATEDFASYILSEIVALYAGPCKTWFFGLANVLELSGGDKIRGEKEKQHTKGMHYVLQDDHDIQRRLERHTYPLS</sequence>
<feature type="region of interest" description="Disordered" evidence="1">
    <location>
        <begin position="115"/>
        <end position="173"/>
    </location>
</feature>
<evidence type="ECO:0000256" key="1">
    <source>
        <dbReference type="SAM" id="MobiDB-lite"/>
    </source>
</evidence>
<protein>
    <submittedName>
        <fullName evidence="2">Uncharacterized protein</fullName>
    </submittedName>
</protein>
<dbReference type="EMBL" id="KZ293547">
    <property type="protein sequence ID" value="PBK58383.1"/>
    <property type="molecule type" value="Genomic_DNA"/>
</dbReference>
<reference evidence="3" key="1">
    <citation type="journal article" date="2017" name="Nat. Ecol. Evol.">
        <title>Genome expansion and lineage-specific genetic innovations in the forest pathogenic fungi Armillaria.</title>
        <authorList>
            <person name="Sipos G."/>
            <person name="Prasanna A.N."/>
            <person name="Walter M.C."/>
            <person name="O'Connor E."/>
            <person name="Balint B."/>
            <person name="Krizsan K."/>
            <person name="Kiss B."/>
            <person name="Hess J."/>
            <person name="Varga T."/>
            <person name="Slot J."/>
            <person name="Riley R."/>
            <person name="Boka B."/>
            <person name="Rigling D."/>
            <person name="Barry K."/>
            <person name="Lee J."/>
            <person name="Mihaltcheva S."/>
            <person name="LaButti K."/>
            <person name="Lipzen A."/>
            <person name="Waldron R."/>
            <person name="Moloney N.M."/>
            <person name="Sperisen C."/>
            <person name="Kredics L."/>
            <person name="Vagvoelgyi C."/>
            <person name="Patrignani A."/>
            <person name="Fitzpatrick D."/>
            <person name="Nagy I."/>
            <person name="Doyle S."/>
            <person name="Anderson J.B."/>
            <person name="Grigoriev I.V."/>
            <person name="Gueldener U."/>
            <person name="Muensterkoetter M."/>
            <person name="Nagy L.G."/>
        </authorList>
    </citation>
    <scope>NUCLEOTIDE SEQUENCE [LARGE SCALE GENOMIC DNA]</scope>
    <source>
        <strain evidence="3">28-4</strain>
    </source>
</reference>